<dbReference type="AlphaFoldDB" id="A0A815EVT0"/>
<gene>
    <name evidence="7" type="ORF">JBS370_LOCUS29169</name>
    <name evidence="6" type="ORF">ZHD862_LOCUS28720</name>
</gene>
<evidence type="ECO:0000256" key="3">
    <source>
        <dbReference type="ARBA" id="ARBA00022833"/>
    </source>
</evidence>
<accession>A0A815EVT0</accession>
<sequence>MFRRSATACTKKKKLKVFQLNSTRSSSSSSSDDSVSSTSSSDSSYTSSHSSSQDSDNTLNVSFKEMSLSSKNFTITTATSKSNTTTTINPEIIVESKSSEPSTNMHPFVGPMSFFKTERGGINLCMNGFSYQKVKELKDQIKWWCCETRNNPVKCPVLLYTSYNQGNDDHPQYNFKKVTGDHNHQPDQDKLIIQKFKSDLKQMTQSSTVPPSIATYNQLAATMKLGRSQMAQLPPFNSIRMTLWRAHNRNMPQLPTDINSHIPADFSTTTDDKPFILLDYSYAKRTKRILMFSSEQQFKVLCESSTLYVDGSFAITSRQFEQTYITQAHDIESNQVLPVAWILLNDKKGITYKILFKKIIALAEKRGYKFCPSDIMSDYESGIISTLKEL</sequence>
<keyword evidence="1" id="KW-0479">Metal-binding</keyword>
<proteinExistence type="predicted"/>
<keyword evidence="3" id="KW-0862">Zinc</keyword>
<evidence type="ECO:0000313" key="8">
    <source>
        <dbReference type="Proteomes" id="UP000663864"/>
    </source>
</evidence>
<feature type="compositionally biased region" description="Low complexity" evidence="4">
    <location>
        <begin position="22"/>
        <end position="56"/>
    </location>
</feature>
<comment type="caution">
    <text evidence="6">The sequence shown here is derived from an EMBL/GenBank/DDBJ whole genome shotgun (WGS) entry which is preliminary data.</text>
</comment>
<evidence type="ECO:0000313" key="6">
    <source>
        <dbReference type="EMBL" id="CAF1315438.1"/>
    </source>
</evidence>
<evidence type="ECO:0000256" key="2">
    <source>
        <dbReference type="ARBA" id="ARBA00022771"/>
    </source>
</evidence>
<feature type="non-terminal residue" evidence="6">
    <location>
        <position position="1"/>
    </location>
</feature>
<dbReference type="Proteomes" id="UP000663836">
    <property type="component" value="Unassembled WGS sequence"/>
</dbReference>
<feature type="domain" description="FLYWCH-type" evidence="5">
    <location>
        <begin position="114"/>
        <end position="184"/>
    </location>
</feature>
<reference evidence="6" key="1">
    <citation type="submission" date="2021-02" db="EMBL/GenBank/DDBJ databases">
        <authorList>
            <person name="Nowell W R."/>
        </authorList>
    </citation>
    <scope>NUCLEOTIDE SEQUENCE</scope>
</reference>
<organism evidence="6 8">
    <name type="scientific">Rotaria sordida</name>
    <dbReference type="NCBI Taxonomy" id="392033"/>
    <lineage>
        <taxon>Eukaryota</taxon>
        <taxon>Metazoa</taxon>
        <taxon>Spiralia</taxon>
        <taxon>Gnathifera</taxon>
        <taxon>Rotifera</taxon>
        <taxon>Eurotatoria</taxon>
        <taxon>Bdelloidea</taxon>
        <taxon>Philodinida</taxon>
        <taxon>Philodinidae</taxon>
        <taxon>Rotaria</taxon>
    </lineage>
</organism>
<evidence type="ECO:0000313" key="7">
    <source>
        <dbReference type="EMBL" id="CAF4053344.1"/>
    </source>
</evidence>
<dbReference type="EMBL" id="CAJNOT010002435">
    <property type="protein sequence ID" value="CAF1315438.1"/>
    <property type="molecule type" value="Genomic_DNA"/>
</dbReference>
<evidence type="ECO:0000259" key="5">
    <source>
        <dbReference type="Pfam" id="PF04500"/>
    </source>
</evidence>
<dbReference type="Gene3D" id="2.20.25.240">
    <property type="match status" value="1"/>
</dbReference>
<dbReference type="EMBL" id="CAJOBD010006172">
    <property type="protein sequence ID" value="CAF4053344.1"/>
    <property type="molecule type" value="Genomic_DNA"/>
</dbReference>
<dbReference type="Proteomes" id="UP000663864">
    <property type="component" value="Unassembled WGS sequence"/>
</dbReference>
<evidence type="ECO:0000256" key="1">
    <source>
        <dbReference type="ARBA" id="ARBA00022723"/>
    </source>
</evidence>
<name>A0A815EVT0_9BILA</name>
<dbReference type="InterPro" id="IPR007588">
    <property type="entry name" value="Znf_FLYWCH"/>
</dbReference>
<protein>
    <recommendedName>
        <fullName evidence="5">FLYWCH-type domain-containing protein</fullName>
    </recommendedName>
</protein>
<feature type="region of interest" description="Disordered" evidence="4">
    <location>
        <begin position="19"/>
        <end position="57"/>
    </location>
</feature>
<dbReference type="Pfam" id="PF04500">
    <property type="entry name" value="FLYWCH"/>
    <property type="match status" value="1"/>
</dbReference>
<evidence type="ECO:0000256" key="4">
    <source>
        <dbReference type="SAM" id="MobiDB-lite"/>
    </source>
</evidence>
<dbReference type="GO" id="GO:0008270">
    <property type="term" value="F:zinc ion binding"/>
    <property type="evidence" value="ECO:0007669"/>
    <property type="project" value="UniProtKB-KW"/>
</dbReference>
<keyword evidence="2" id="KW-0863">Zinc-finger</keyword>